<gene>
    <name evidence="1" type="ORF">FHW16_005527</name>
</gene>
<sequence length="139" mass="16423">MTYAIRRKLKKNFGEEKVKKGRRTYGAIYTRPDGSRFYLAWRRKGGLFRDGELTDSAAFREKKAMWALDFETITMLRLKGIEHVGILDHTSGDIWITRLWYYLNKCCAPPRNYTARGGSDQRFLPTYYFKRRLGPVKIK</sequence>
<dbReference type="AlphaFoldDB" id="A0A839ESL1"/>
<evidence type="ECO:0000313" key="1">
    <source>
        <dbReference type="EMBL" id="MBA8881782.1"/>
    </source>
</evidence>
<dbReference type="RefSeq" id="WP_182552326.1">
    <property type="nucleotide sequence ID" value="NZ_JACGXN010000016.1"/>
</dbReference>
<evidence type="ECO:0000313" key="2">
    <source>
        <dbReference type="Proteomes" id="UP000549052"/>
    </source>
</evidence>
<dbReference type="Proteomes" id="UP000549052">
    <property type="component" value="Unassembled WGS sequence"/>
</dbReference>
<accession>A0A839ESL1</accession>
<proteinExistence type="predicted"/>
<comment type="caution">
    <text evidence="1">The sequence shown here is derived from an EMBL/GenBank/DDBJ whole genome shotgun (WGS) entry which is preliminary data.</text>
</comment>
<organism evidence="1 2">
    <name type="scientific">Phyllobacterium myrsinacearum</name>
    <dbReference type="NCBI Taxonomy" id="28101"/>
    <lineage>
        <taxon>Bacteria</taxon>
        <taxon>Pseudomonadati</taxon>
        <taxon>Pseudomonadota</taxon>
        <taxon>Alphaproteobacteria</taxon>
        <taxon>Hyphomicrobiales</taxon>
        <taxon>Phyllobacteriaceae</taxon>
        <taxon>Phyllobacterium</taxon>
    </lineage>
</organism>
<dbReference type="EMBL" id="JACGXN010000016">
    <property type="protein sequence ID" value="MBA8881782.1"/>
    <property type="molecule type" value="Genomic_DNA"/>
</dbReference>
<reference evidence="1 2" key="1">
    <citation type="submission" date="2020-07" db="EMBL/GenBank/DDBJ databases">
        <title>Genomic Encyclopedia of Type Strains, Phase IV (KMG-V): Genome sequencing to study the core and pangenomes of soil and plant-associated prokaryotes.</title>
        <authorList>
            <person name="Whitman W."/>
        </authorList>
    </citation>
    <scope>NUCLEOTIDE SEQUENCE [LARGE SCALE GENOMIC DNA]</scope>
    <source>
        <strain evidence="1 2">AN3</strain>
    </source>
</reference>
<keyword evidence="2" id="KW-1185">Reference proteome</keyword>
<protein>
    <submittedName>
        <fullName evidence="1">Uncharacterized protein</fullName>
    </submittedName>
</protein>
<name>A0A839ESL1_9HYPH</name>